<name>A0A0F9QQU8_9ZZZZ</name>
<protein>
    <recommendedName>
        <fullName evidence="2">Plasmid related protein</fullName>
    </recommendedName>
</protein>
<reference evidence="1" key="1">
    <citation type="journal article" date="2015" name="Nature">
        <title>Complex archaea that bridge the gap between prokaryotes and eukaryotes.</title>
        <authorList>
            <person name="Spang A."/>
            <person name="Saw J.H."/>
            <person name="Jorgensen S.L."/>
            <person name="Zaremba-Niedzwiedzka K."/>
            <person name="Martijn J."/>
            <person name="Lind A.E."/>
            <person name="van Eijk R."/>
            <person name="Schleper C."/>
            <person name="Guy L."/>
            <person name="Ettema T.J."/>
        </authorList>
    </citation>
    <scope>NUCLEOTIDE SEQUENCE</scope>
</reference>
<evidence type="ECO:0008006" key="2">
    <source>
        <dbReference type="Google" id="ProtNLM"/>
    </source>
</evidence>
<sequence length="94" mass="10270">MALALGRTVMTRGVSDLAVDDPSGNFRAVLGDLLRRHASGDWGDLSPDDRKANEEALKNGDRLLSAYHLLSGVKLWVITEADRSSTCILLPDEY</sequence>
<dbReference type="EMBL" id="LAZR01001770">
    <property type="protein sequence ID" value="KKN39327.1"/>
    <property type="molecule type" value="Genomic_DNA"/>
</dbReference>
<dbReference type="AlphaFoldDB" id="A0A0F9QQU8"/>
<organism evidence="1">
    <name type="scientific">marine sediment metagenome</name>
    <dbReference type="NCBI Taxonomy" id="412755"/>
    <lineage>
        <taxon>unclassified sequences</taxon>
        <taxon>metagenomes</taxon>
        <taxon>ecological metagenomes</taxon>
    </lineage>
</organism>
<comment type="caution">
    <text evidence="1">The sequence shown here is derived from an EMBL/GenBank/DDBJ whole genome shotgun (WGS) entry which is preliminary data.</text>
</comment>
<accession>A0A0F9QQU8</accession>
<proteinExistence type="predicted"/>
<evidence type="ECO:0000313" key="1">
    <source>
        <dbReference type="EMBL" id="KKN39327.1"/>
    </source>
</evidence>
<gene>
    <name evidence="1" type="ORF">LCGC14_0744320</name>
</gene>